<accession>W4M7Y1</accession>
<gene>
    <name evidence="1" type="ORF">ETSY2_19430</name>
</gene>
<dbReference type="Proteomes" id="UP000019140">
    <property type="component" value="Unassembled WGS sequence"/>
</dbReference>
<evidence type="ECO:0000313" key="2">
    <source>
        <dbReference type="Proteomes" id="UP000019140"/>
    </source>
</evidence>
<name>W4M7Y1_9BACT</name>
<reference evidence="1 2" key="1">
    <citation type="journal article" date="2014" name="Nature">
        <title>An environmental bacterial taxon with a large and distinct metabolic repertoire.</title>
        <authorList>
            <person name="Wilson M.C."/>
            <person name="Mori T."/>
            <person name="Ruckert C."/>
            <person name="Uria A.R."/>
            <person name="Helf M.J."/>
            <person name="Takada K."/>
            <person name="Gernert C."/>
            <person name="Steffens U.A."/>
            <person name="Heycke N."/>
            <person name="Schmitt S."/>
            <person name="Rinke C."/>
            <person name="Helfrich E.J."/>
            <person name="Brachmann A.O."/>
            <person name="Gurgui C."/>
            <person name="Wakimoto T."/>
            <person name="Kracht M."/>
            <person name="Crusemann M."/>
            <person name="Hentschel U."/>
            <person name="Abe I."/>
            <person name="Matsunaga S."/>
            <person name="Kalinowski J."/>
            <person name="Takeyama H."/>
            <person name="Piel J."/>
        </authorList>
    </citation>
    <scope>NUCLEOTIDE SEQUENCE [LARGE SCALE GENOMIC DNA]</scope>
    <source>
        <strain evidence="2">TSY2</strain>
    </source>
</reference>
<sequence length="80" mass="8968">MGIMQEVIMDTQSVPSTQNMIVCLIHSKRLHNCVWQSMTEAPTDMMRVARKPCDQCLSEETDYDTEALDLFNDAGSVAVS</sequence>
<evidence type="ECO:0000313" key="1">
    <source>
        <dbReference type="EMBL" id="ETX06041.1"/>
    </source>
</evidence>
<proteinExistence type="predicted"/>
<keyword evidence="2" id="KW-1185">Reference proteome</keyword>
<dbReference type="EMBL" id="AZHX01000796">
    <property type="protein sequence ID" value="ETX06041.1"/>
    <property type="molecule type" value="Genomic_DNA"/>
</dbReference>
<dbReference type="HOGENOM" id="CLU_2583168_0_0_7"/>
<comment type="caution">
    <text evidence="1">The sequence shown here is derived from an EMBL/GenBank/DDBJ whole genome shotgun (WGS) entry which is preliminary data.</text>
</comment>
<organism evidence="1 2">
    <name type="scientific">Candidatus Entotheonella gemina</name>
    <dbReference type="NCBI Taxonomy" id="1429439"/>
    <lineage>
        <taxon>Bacteria</taxon>
        <taxon>Pseudomonadati</taxon>
        <taxon>Nitrospinota/Tectimicrobiota group</taxon>
        <taxon>Candidatus Tectimicrobiota</taxon>
        <taxon>Candidatus Entotheonellia</taxon>
        <taxon>Candidatus Entotheonellales</taxon>
        <taxon>Candidatus Entotheonellaceae</taxon>
        <taxon>Candidatus Entotheonella</taxon>
    </lineage>
</organism>
<protein>
    <submittedName>
        <fullName evidence="1">Uncharacterized protein</fullName>
    </submittedName>
</protein>
<dbReference type="AlphaFoldDB" id="W4M7Y1"/>